<feature type="transmembrane region" description="Helical" evidence="6">
    <location>
        <begin position="297"/>
        <end position="314"/>
    </location>
</feature>
<dbReference type="Pfam" id="PF01943">
    <property type="entry name" value="Polysacc_synt"/>
    <property type="match status" value="1"/>
</dbReference>
<feature type="transmembrane region" description="Helical" evidence="6">
    <location>
        <begin position="393"/>
        <end position="413"/>
    </location>
</feature>
<dbReference type="EMBL" id="VFIP01000020">
    <property type="protein sequence ID" value="TWR94135.1"/>
    <property type="molecule type" value="Genomic_DNA"/>
</dbReference>
<gene>
    <name evidence="7" type="ORF">FJD37_12235</name>
</gene>
<feature type="transmembrane region" description="Helical" evidence="6">
    <location>
        <begin position="79"/>
        <end position="99"/>
    </location>
</feature>
<feature type="transmembrane region" description="Helical" evidence="6">
    <location>
        <begin position="362"/>
        <end position="381"/>
    </location>
</feature>
<keyword evidence="5 6" id="KW-0472">Membrane</keyword>
<evidence type="ECO:0000256" key="5">
    <source>
        <dbReference type="ARBA" id="ARBA00023136"/>
    </source>
</evidence>
<proteinExistence type="predicted"/>
<keyword evidence="2" id="KW-1003">Cell membrane</keyword>
<evidence type="ECO:0000313" key="8">
    <source>
        <dbReference type="Proteomes" id="UP000317901"/>
    </source>
</evidence>
<evidence type="ECO:0000256" key="3">
    <source>
        <dbReference type="ARBA" id="ARBA00022692"/>
    </source>
</evidence>
<dbReference type="CDD" id="cd13125">
    <property type="entry name" value="MATE_like_10"/>
    <property type="match status" value="1"/>
</dbReference>
<accession>A0A5C5PWV5</accession>
<dbReference type="OrthoDB" id="9769862at2"/>
<comment type="caution">
    <text evidence="7">The sequence shown here is derived from an EMBL/GenBank/DDBJ whole genome shotgun (WGS) entry which is preliminary data.</text>
</comment>
<feature type="transmembrane region" description="Helical" evidence="6">
    <location>
        <begin position="146"/>
        <end position="170"/>
    </location>
</feature>
<protein>
    <submittedName>
        <fullName evidence="7">O-antigen translocase</fullName>
    </submittedName>
</protein>
<dbReference type="GO" id="GO:0009246">
    <property type="term" value="P:enterobacterial common antigen biosynthetic process"/>
    <property type="evidence" value="ECO:0007669"/>
    <property type="project" value="InterPro"/>
</dbReference>
<feature type="transmembrane region" description="Helical" evidence="6">
    <location>
        <begin position="176"/>
        <end position="200"/>
    </location>
</feature>
<name>A0A5C5PWV5_9PSED</name>
<feature type="transmembrane region" description="Helical" evidence="6">
    <location>
        <begin position="220"/>
        <end position="238"/>
    </location>
</feature>
<evidence type="ECO:0000256" key="1">
    <source>
        <dbReference type="ARBA" id="ARBA00004651"/>
    </source>
</evidence>
<dbReference type="GO" id="GO:0005886">
    <property type="term" value="C:plasma membrane"/>
    <property type="evidence" value="ECO:0007669"/>
    <property type="project" value="UniProtKB-SubCell"/>
</dbReference>
<evidence type="ECO:0000256" key="4">
    <source>
        <dbReference type="ARBA" id="ARBA00022989"/>
    </source>
</evidence>
<evidence type="ECO:0000256" key="6">
    <source>
        <dbReference type="SAM" id="Phobius"/>
    </source>
</evidence>
<evidence type="ECO:0000313" key="7">
    <source>
        <dbReference type="EMBL" id="TWR94135.1"/>
    </source>
</evidence>
<feature type="transmembrane region" description="Helical" evidence="6">
    <location>
        <begin position="12"/>
        <end position="34"/>
    </location>
</feature>
<dbReference type="InterPro" id="IPR044550">
    <property type="entry name" value="WzxE"/>
</dbReference>
<feature type="transmembrane region" description="Helical" evidence="6">
    <location>
        <begin position="119"/>
        <end position="139"/>
    </location>
</feature>
<feature type="transmembrane region" description="Helical" evidence="6">
    <location>
        <begin position="334"/>
        <end position="355"/>
    </location>
</feature>
<dbReference type="PANTHER" id="PTHR30250:SF30">
    <property type="entry name" value="LIPID III FLIPPASE"/>
    <property type="match status" value="1"/>
</dbReference>
<reference evidence="7 8" key="1">
    <citation type="submission" date="2019-06" db="EMBL/GenBank/DDBJ databases">
        <title>Pseudomonas bimorpha sp. nov. isolated from bovine raw milk and skim milk concentrate.</title>
        <authorList>
            <person name="Hofmann K."/>
            <person name="Huptas C."/>
            <person name="Doll E."/>
            <person name="Scherer S."/>
            <person name="Wenning M."/>
        </authorList>
    </citation>
    <scope>NUCLEOTIDE SEQUENCE [LARGE SCALE GENOMIC DNA]</scope>
    <source>
        <strain evidence="7 8">DSM 108990</strain>
    </source>
</reference>
<organism evidence="7 8">
    <name type="scientific">Pseudomonas saxonica</name>
    <dbReference type="NCBI Taxonomy" id="2600598"/>
    <lineage>
        <taxon>Bacteria</taxon>
        <taxon>Pseudomonadati</taxon>
        <taxon>Pseudomonadota</taxon>
        <taxon>Gammaproteobacteria</taxon>
        <taxon>Pseudomonadales</taxon>
        <taxon>Pseudomonadaceae</taxon>
        <taxon>Pseudomonas</taxon>
    </lineage>
</organism>
<keyword evidence="4 6" id="KW-1133">Transmembrane helix</keyword>
<feature type="transmembrane region" description="Helical" evidence="6">
    <location>
        <begin position="46"/>
        <end position="67"/>
    </location>
</feature>
<evidence type="ECO:0000256" key="2">
    <source>
        <dbReference type="ARBA" id="ARBA00022475"/>
    </source>
</evidence>
<feature type="transmembrane region" description="Helical" evidence="6">
    <location>
        <begin position="258"/>
        <end position="277"/>
    </location>
</feature>
<sequence length="427" mass="47885">MTLIKTGLLNGIAVLIKMLTLLGINKVLAIYVGPAGYAALGQFQNAVQMITVFSSGAINTGVTKYTAQYHADEAKQRKVWKASGTIALIGSIFTAVIIVCFKDSLADFFLNDRTLSSVFVWFASTLVFFTMNTLLLAILNGKKEIVAYVVANIAGSVFALLVTIGLTIYFGLYGALVALAVYQSLSFFITLYLCTTTKWFKFHYLFGRVDKATALDLSKYTAMALTSTACIPICQIFIRDYIGESISWDAAGYWEAMWRLSAAYLMLMTTTLSVYYLPRLSEIVGVSDIRKEIINGYKVILPITIFAALMIYMLRDFIVHVLFSSEFLPMRELFGWQVIGDVMKICSWLFAYVMLGKAMFKLFMVTEVFFSITLYVLTRVFCDRYGLVGTAMAYTLNYFCYWVVIAICVNYTLKSTQKNSSDLEKTC</sequence>
<dbReference type="AlphaFoldDB" id="A0A5C5PWV5"/>
<comment type="subcellular location">
    <subcellularLocation>
        <location evidence="1">Cell membrane</location>
        <topology evidence="1">Multi-pass membrane protein</topology>
    </subcellularLocation>
</comment>
<dbReference type="Proteomes" id="UP000317901">
    <property type="component" value="Unassembled WGS sequence"/>
</dbReference>
<dbReference type="PANTHER" id="PTHR30250">
    <property type="entry name" value="PST FAMILY PREDICTED COLANIC ACID TRANSPORTER"/>
    <property type="match status" value="1"/>
</dbReference>
<keyword evidence="3 6" id="KW-0812">Transmembrane</keyword>
<dbReference type="RefSeq" id="WP_146426310.1">
    <property type="nucleotide sequence ID" value="NZ_VFIP01000020.1"/>
</dbReference>
<dbReference type="InterPro" id="IPR002797">
    <property type="entry name" value="Polysacc_synth"/>
</dbReference>
<dbReference type="InterPro" id="IPR050833">
    <property type="entry name" value="Poly_Biosynth_Transport"/>
</dbReference>